<dbReference type="OrthoDB" id="359848at2"/>
<dbReference type="AlphaFoldDB" id="C8PP67"/>
<organism evidence="2 3">
    <name type="scientific">Treponema vincentii ATCC 35580</name>
    <dbReference type="NCBI Taxonomy" id="596324"/>
    <lineage>
        <taxon>Bacteria</taxon>
        <taxon>Pseudomonadati</taxon>
        <taxon>Spirochaetota</taxon>
        <taxon>Spirochaetia</taxon>
        <taxon>Spirochaetales</taxon>
        <taxon>Treponemataceae</taxon>
        <taxon>Treponema</taxon>
    </lineage>
</organism>
<feature type="transmembrane region" description="Helical" evidence="1">
    <location>
        <begin position="124"/>
        <end position="142"/>
    </location>
</feature>
<name>C8PP67_9SPIR</name>
<reference evidence="2 3" key="1">
    <citation type="submission" date="2009-07" db="EMBL/GenBank/DDBJ databases">
        <authorList>
            <person name="Madupu R."/>
            <person name="Sebastian Y."/>
            <person name="Durkin A.S."/>
            <person name="Torralba M."/>
            <person name="Methe B."/>
            <person name="Sutton G.G."/>
            <person name="Strausberg R.L."/>
            <person name="Nelson K.E."/>
        </authorList>
    </citation>
    <scope>NUCLEOTIDE SEQUENCE [LARGE SCALE GENOMIC DNA]</scope>
    <source>
        <strain evidence="2 3">ATCC 35580</strain>
    </source>
</reference>
<comment type="caution">
    <text evidence="2">The sequence shown here is derived from an EMBL/GenBank/DDBJ whole genome shotgun (WGS) entry which is preliminary data.</text>
</comment>
<feature type="transmembrane region" description="Helical" evidence="1">
    <location>
        <begin position="162"/>
        <end position="183"/>
    </location>
</feature>
<keyword evidence="1" id="KW-0812">Transmembrane</keyword>
<sequence>MFIVSLIFFYIFPASLIFLHGIGLERLSMNARSTRVIIPFILRDGALMIISASICRLLEYYILIPIGIAAITPVAALIVIYLCDLVLQRTLFRQAETRLIRERLFSGGIVIFALYQAFTYIEMIAILVSALVSMLLWSFVLCAVKRRIEESNVSAQWKNAPLLLISMGLIALALYAWDIAWLAPSFL</sequence>
<dbReference type="GeneID" id="301461777"/>
<keyword evidence="1" id="KW-0472">Membrane</keyword>
<keyword evidence="1" id="KW-1133">Transmembrane helix</keyword>
<feature type="transmembrane region" description="Helical" evidence="1">
    <location>
        <begin position="6"/>
        <end position="24"/>
    </location>
</feature>
<feature type="transmembrane region" description="Helical" evidence="1">
    <location>
        <begin position="60"/>
        <end position="87"/>
    </location>
</feature>
<dbReference type="eggNOG" id="ENOG5032PC1">
    <property type="taxonomic scope" value="Bacteria"/>
</dbReference>
<evidence type="ECO:0000313" key="3">
    <source>
        <dbReference type="Proteomes" id="UP000004509"/>
    </source>
</evidence>
<evidence type="ECO:0000256" key="1">
    <source>
        <dbReference type="SAM" id="Phobius"/>
    </source>
</evidence>
<feature type="transmembrane region" description="Helical" evidence="1">
    <location>
        <begin position="99"/>
        <end position="118"/>
    </location>
</feature>
<evidence type="ECO:0000313" key="2">
    <source>
        <dbReference type="EMBL" id="EEV20639.1"/>
    </source>
</evidence>
<dbReference type="Proteomes" id="UP000004509">
    <property type="component" value="Unassembled WGS sequence"/>
</dbReference>
<dbReference type="RefSeq" id="WP_006188344.1">
    <property type="nucleotide sequence ID" value="NZ_ACYH01000027.1"/>
</dbReference>
<protein>
    <submittedName>
        <fullName evidence="2">Uncharacterized protein</fullName>
    </submittedName>
</protein>
<proteinExistence type="predicted"/>
<accession>C8PP67</accession>
<gene>
    <name evidence="2" type="ORF">TREVI0001_1810</name>
</gene>
<dbReference type="STRING" id="596324.TREVI0001_1810"/>
<dbReference type="EMBL" id="ACYH01000027">
    <property type="protein sequence ID" value="EEV20639.1"/>
    <property type="molecule type" value="Genomic_DNA"/>
</dbReference>